<proteinExistence type="predicted"/>
<keyword evidence="5" id="KW-0732">Signal</keyword>
<evidence type="ECO:0000256" key="2">
    <source>
        <dbReference type="ARBA" id="ARBA00022448"/>
    </source>
</evidence>
<keyword evidence="3" id="KW-1134">Transmembrane beta strand</keyword>
<evidence type="ECO:0000256" key="7">
    <source>
        <dbReference type="ARBA" id="ARBA00023237"/>
    </source>
</evidence>
<dbReference type="AlphaFoldDB" id="A0A0H4T6X1"/>
<dbReference type="GO" id="GO:0015344">
    <property type="term" value="F:siderophore uptake transmembrane transporter activity"/>
    <property type="evidence" value="ECO:0007669"/>
    <property type="project" value="TreeGrafter"/>
</dbReference>
<keyword evidence="4" id="KW-0812">Transmembrane</keyword>
<dbReference type="Gene3D" id="2.170.130.10">
    <property type="entry name" value="TonB-dependent receptor, plug domain"/>
    <property type="match status" value="1"/>
</dbReference>
<dbReference type="Gene3D" id="2.40.170.20">
    <property type="entry name" value="TonB-dependent receptor, beta-barrel domain"/>
    <property type="match status" value="1"/>
</dbReference>
<keyword evidence="7" id="KW-0998">Cell outer membrane</keyword>
<evidence type="ECO:0000256" key="4">
    <source>
        <dbReference type="ARBA" id="ARBA00022692"/>
    </source>
</evidence>
<organism evidence="9">
    <name type="scientific">uncultured Ignavibacteria bacterium Rifle_16ft_4_minimus_38087</name>
    <dbReference type="NCBI Taxonomy" id="1665104"/>
    <lineage>
        <taxon>Bacteria</taxon>
        <taxon>Pseudomonadati</taxon>
        <taxon>Ignavibacteriota</taxon>
        <taxon>Ignavibacteria</taxon>
        <taxon>environmental samples</taxon>
    </lineage>
</organism>
<dbReference type="InterPro" id="IPR012910">
    <property type="entry name" value="Plug_dom"/>
</dbReference>
<feature type="domain" description="TonB-dependent receptor plug" evidence="8">
    <location>
        <begin position="122"/>
        <end position="218"/>
    </location>
</feature>
<dbReference type="Pfam" id="PF13620">
    <property type="entry name" value="CarboxypepD_reg"/>
    <property type="match status" value="1"/>
</dbReference>
<dbReference type="Gene3D" id="2.60.40.1120">
    <property type="entry name" value="Carboxypeptidase-like, regulatory domain"/>
    <property type="match status" value="1"/>
</dbReference>
<dbReference type="GO" id="GO:0044718">
    <property type="term" value="P:siderophore transmembrane transport"/>
    <property type="evidence" value="ECO:0007669"/>
    <property type="project" value="TreeGrafter"/>
</dbReference>
<keyword evidence="2" id="KW-0813">Transport</keyword>
<dbReference type="InterPro" id="IPR036942">
    <property type="entry name" value="Beta-barrel_TonB_sf"/>
</dbReference>
<keyword evidence="6" id="KW-0472">Membrane</keyword>
<dbReference type="GO" id="GO:0009279">
    <property type="term" value="C:cell outer membrane"/>
    <property type="evidence" value="ECO:0007669"/>
    <property type="project" value="UniProtKB-SubCell"/>
</dbReference>
<comment type="subcellular location">
    <subcellularLocation>
        <location evidence="1">Cell outer membrane</location>
        <topology evidence="1">Multi-pass membrane protein</topology>
    </subcellularLocation>
</comment>
<evidence type="ECO:0000256" key="1">
    <source>
        <dbReference type="ARBA" id="ARBA00004571"/>
    </source>
</evidence>
<evidence type="ECO:0000256" key="5">
    <source>
        <dbReference type="ARBA" id="ARBA00022729"/>
    </source>
</evidence>
<dbReference type="PANTHER" id="PTHR30069:SF29">
    <property type="entry name" value="HEMOGLOBIN AND HEMOGLOBIN-HAPTOGLOBIN-BINDING PROTEIN 1-RELATED"/>
    <property type="match status" value="1"/>
</dbReference>
<evidence type="ECO:0000256" key="3">
    <source>
        <dbReference type="ARBA" id="ARBA00022452"/>
    </source>
</evidence>
<evidence type="ECO:0000313" key="9">
    <source>
        <dbReference type="EMBL" id="AKQ03511.1"/>
    </source>
</evidence>
<dbReference type="PANTHER" id="PTHR30069">
    <property type="entry name" value="TONB-DEPENDENT OUTER MEMBRANE RECEPTOR"/>
    <property type="match status" value="1"/>
</dbReference>
<name>A0A0H4T6X1_9BACT</name>
<dbReference type="InterPro" id="IPR037066">
    <property type="entry name" value="Plug_dom_sf"/>
</dbReference>
<dbReference type="SUPFAM" id="SSF49464">
    <property type="entry name" value="Carboxypeptidase regulatory domain-like"/>
    <property type="match status" value="1"/>
</dbReference>
<dbReference type="InterPro" id="IPR039426">
    <property type="entry name" value="TonB-dep_rcpt-like"/>
</dbReference>
<sequence>MLRKLLAAFTALFLLPVLLLAQDGKLRGRVTDKESGEPLIGANVTIDGTSLGASSDLNGDYIILSVPPGTYTVKASYIGYSSYTISNIRVLSNITETQDFALSSTAIQVEAVEVVAERPLIQRNTTNTVRIQTQEDIKNIPIRGVQNIVALNAGIVLQGGNLYVRGGRAGEVAYYVDGANITNPIGNYQNIGLIQEALEEIQVQTGGFTAEFGGANSGLVRTTSRTGGSKINATLDIRTDDFAKPGDKFLGTTSQGYRNVVATLGGPIPGMNGIRVFGAAQNNYLRNDQAMYLTPFKFTGFTDDGLWRATNFGKDLPGMEVINGDTVRGIVEFKENYLYKNWTNNWTFSGNAMFDLNTLANLPLKLRILGQYATGEAPNSGSWPGALANYYRPIDRVTMSYSNTRMLSAKLTHLLSPTTFYEVGLTWQYRYARTWDQKFKHNWIAYADSSAWAAAGLPTDEWLNRYNGPDLYSTIFAFRFTHPYAPNNGYSKSKQVGLGVNVDLVSQVTSNWELKAGGSLDSWTMRSYSVNNVANLLRFLDPDLDGDYDATYASKYEERIRYLDRGGITTYGYTYLGKESDGYNLDGAPAGATLDEPYKPLYASAYVQSKYEYRDLILNVGLRFEHYDPKIKTVDKTLNPITREYDYNQMDYNVALGIIDESQIKQTEGHQLLLPRISFSFPISDRTVFFSQFGKFAQFASLGQFYFSSFGFSRAIAPEDRSPYGGGLGFEARPERTTSFETGIRQLLTDNLSFTLTAFYKDTKDQMQIRRHFNSAGTPIFTTYQNADFGTVKGVELTLDLRRTNRLSARINYTLSDAKGTGSSSTSGGVTVSDELRARAPEFINPMPFNQAHVGSIILDYRFAKGDGGAVLEGMGLNTILSFNSGHNYTKINEPNNLGQSSPWNIGVYPLLDARFRQPSEPVGASTTPWVFNIDLNFNKVFYFNNFNLEFYVNVLNLLDTKKVINLHPATSSPNDDGWLQSPLSLSNREIDQYEAFYRAINLDNRWGLMGSFVGDVYGAPRAIRVGLKFEY</sequence>
<dbReference type="SUPFAM" id="SSF56935">
    <property type="entry name" value="Porins"/>
    <property type="match status" value="1"/>
</dbReference>
<evidence type="ECO:0000259" key="8">
    <source>
        <dbReference type="Pfam" id="PF07715"/>
    </source>
</evidence>
<evidence type="ECO:0000256" key="6">
    <source>
        <dbReference type="ARBA" id="ARBA00023136"/>
    </source>
</evidence>
<accession>A0A0H4T6X1</accession>
<dbReference type="EMBL" id="KT007015">
    <property type="protein sequence ID" value="AKQ03511.1"/>
    <property type="molecule type" value="Genomic_DNA"/>
</dbReference>
<protein>
    <submittedName>
        <fullName evidence="9">TonB-dependent receptor</fullName>
    </submittedName>
</protein>
<reference evidence="9" key="1">
    <citation type="journal article" date="2015" name="ISME J.">
        <title>Aquifer environment selects for microbial species cohorts in sediment and groundwater.</title>
        <authorList>
            <person name="Hug L.A."/>
            <person name="Thomas B.C."/>
            <person name="Brown C.T."/>
            <person name="Frischkorn K.R."/>
            <person name="Williams K.H."/>
            <person name="Tringe S.G."/>
            <person name="Banfield J.F."/>
        </authorList>
    </citation>
    <scope>NUCLEOTIDE SEQUENCE</scope>
</reference>
<keyword evidence="9" id="KW-0675">Receptor</keyword>
<dbReference type="Pfam" id="PF07715">
    <property type="entry name" value="Plug"/>
    <property type="match status" value="1"/>
</dbReference>
<dbReference type="InterPro" id="IPR008969">
    <property type="entry name" value="CarboxyPept-like_regulatory"/>
</dbReference>